<dbReference type="RefSeq" id="WP_076516719.1">
    <property type="nucleotide sequence ID" value="NZ_FTOH01000008.1"/>
</dbReference>
<keyword evidence="5 12" id="KW-0378">Hydrolase</keyword>
<feature type="transmembrane region" description="Helical" evidence="8">
    <location>
        <begin position="12"/>
        <end position="31"/>
    </location>
</feature>
<reference evidence="13" key="1">
    <citation type="submission" date="2017-01" db="EMBL/GenBank/DDBJ databases">
        <authorList>
            <person name="Varghese N."/>
            <person name="Submissions S."/>
        </authorList>
    </citation>
    <scope>NUCLEOTIDE SEQUENCE [LARGE SCALE GENOMIC DNA]</scope>
    <source>
        <strain evidence="13">DSM 24913</strain>
    </source>
</reference>
<feature type="domain" description="M23ase beta-sheet core" evidence="9">
    <location>
        <begin position="288"/>
        <end position="382"/>
    </location>
</feature>
<dbReference type="InterPro" id="IPR007340">
    <property type="entry name" value="LysM_Opacity-associatedA"/>
</dbReference>
<evidence type="ECO:0000313" key="12">
    <source>
        <dbReference type="EMBL" id="SIT03437.1"/>
    </source>
</evidence>
<evidence type="ECO:0000256" key="4">
    <source>
        <dbReference type="ARBA" id="ARBA00022723"/>
    </source>
</evidence>
<dbReference type="Gene3D" id="3.10.450.350">
    <property type="match status" value="2"/>
</dbReference>
<evidence type="ECO:0000256" key="6">
    <source>
        <dbReference type="ARBA" id="ARBA00022833"/>
    </source>
</evidence>
<dbReference type="PANTHER" id="PTHR21666">
    <property type="entry name" value="PEPTIDASE-RELATED"/>
    <property type="match status" value="1"/>
</dbReference>
<evidence type="ECO:0000256" key="7">
    <source>
        <dbReference type="ARBA" id="ARBA00023049"/>
    </source>
</evidence>
<evidence type="ECO:0000256" key="3">
    <source>
        <dbReference type="ARBA" id="ARBA00022670"/>
    </source>
</evidence>
<keyword evidence="3" id="KW-0645">Protease</keyword>
<keyword evidence="4" id="KW-0479">Metal-binding</keyword>
<proteinExistence type="predicted"/>
<dbReference type="Pfam" id="PF04225">
    <property type="entry name" value="LysM_OapA"/>
    <property type="match status" value="1"/>
</dbReference>
<dbReference type="Proteomes" id="UP000185639">
    <property type="component" value="Unassembled WGS sequence"/>
</dbReference>
<dbReference type="STRING" id="484498.SAMN05421686_1082"/>
<evidence type="ECO:0000259" key="10">
    <source>
        <dbReference type="Pfam" id="PF04225"/>
    </source>
</evidence>
<comment type="subcellular location">
    <subcellularLocation>
        <location evidence="2">Cell envelope</location>
    </subcellularLocation>
</comment>
<dbReference type="InterPro" id="IPR050570">
    <property type="entry name" value="Cell_wall_metabolism_enzyme"/>
</dbReference>
<evidence type="ECO:0000256" key="5">
    <source>
        <dbReference type="ARBA" id="ARBA00022801"/>
    </source>
</evidence>
<name>A0A1N7NYL6_9GAMM</name>
<evidence type="ECO:0000256" key="2">
    <source>
        <dbReference type="ARBA" id="ARBA00004196"/>
    </source>
</evidence>
<dbReference type="GO" id="GO:0004222">
    <property type="term" value="F:metalloendopeptidase activity"/>
    <property type="evidence" value="ECO:0007669"/>
    <property type="project" value="TreeGrafter"/>
</dbReference>
<dbReference type="OrthoDB" id="9805070at2"/>
<evidence type="ECO:0000259" key="11">
    <source>
        <dbReference type="Pfam" id="PF19425"/>
    </source>
</evidence>
<dbReference type="Gene3D" id="2.70.70.10">
    <property type="entry name" value="Glucose Permease (Domain IIA)"/>
    <property type="match status" value="1"/>
</dbReference>
<evidence type="ECO:0000313" key="13">
    <source>
        <dbReference type="Proteomes" id="UP000185639"/>
    </source>
</evidence>
<feature type="domain" description="Opacity-associated protein A LysM-like" evidence="10">
    <location>
        <begin position="64"/>
        <end position="144"/>
    </location>
</feature>
<dbReference type="InterPro" id="IPR011055">
    <property type="entry name" value="Dup_hybrid_motif"/>
</dbReference>
<protein>
    <submittedName>
        <fullName evidence="12">Murein DD-endopeptidase MepM and murein hydrolase activator NlpD, contain LysM domain</fullName>
    </submittedName>
</protein>
<dbReference type="GO" id="GO:0006508">
    <property type="term" value="P:proteolysis"/>
    <property type="evidence" value="ECO:0007669"/>
    <property type="project" value="UniProtKB-KW"/>
</dbReference>
<keyword evidence="8" id="KW-0812">Transmembrane</keyword>
<dbReference type="GO" id="GO:0030313">
    <property type="term" value="C:cell envelope"/>
    <property type="evidence" value="ECO:0007669"/>
    <property type="project" value="UniProtKB-SubCell"/>
</dbReference>
<accession>A0A1N7NYL6</accession>
<dbReference type="GO" id="GO:0046872">
    <property type="term" value="F:metal ion binding"/>
    <property type="evidence" value="ECO:0007669"/>
    <property type="project" value="UniProtKB-KW"/>
</dbReference>
<evidence type="ECO:0000256" key="8">
    <source>
        <dbReference type="SAM" id="Phobius"/>
    </source>
</evidence>
<keyword evidence="8" id="KW-1133">Transmembrane helix</keyword>
<dbReference type="InterPro" id="IPR016047">
    <property type="entry name" value="M23ase_b-sheet_dom"/>
</dbReference>
<evidence type="ECO:0000256" key="1">
    <source>
        <dbReference type="ARBA" id="ARBA00001947"/>
    </source>
</evidence>
<dbReference type="SUPFAM" id="SSF51261">
    <property type="entry name" value="Duplicated hybrid motif"/>
    <property type="match status" value="1"/>
</dbReference>
<dbReference type="AlphaFoldDB" id="A0A1N7NYL6"/>
<gene>
    <name evidence="12" type="ORF">SAMN05421686_1082</name>
</gene>
<keyword evidence="6" id="KW-0862">Zinc</keyword>
<dbReference type="CDD" id="cd12797">
    <property type="entry name" value="M23_peptidase"/>
    <property type="match status" value="1"/>
</dbReference>
<dbReference type="PANTHER" id="PTHR21666:SF288">
    <property type="entry name" value="CELL DIVISION PROTEIN YTFB"/>
    <property type="match status" value="1"/>
</dbReference>
<dbReference type="Pfam" id="PF01551">
    <property type="entry name" value="Peptidase_M23"/>
    <property type="match status" value="1"/>
</dbReference>
<feature type="domain" description="Csd3-like second N-terminal" evidence="11">
    <location>
        <begin position="155"/>
        <end position="276"/>
    </location>
</feature>
<keyword evidence="7" id="KW-0482">Metalloprotease</keyword>
<keyword evidence="8" id="KW-0472">Membrane</keyword>
<comment type="cofactor">
    <cofactor evidence="1">
        <name>Zn(2+)</name>
        <dbReference type="ChEBI" id="CHEBI:29105"/>
    </cofactor>
</comment>
<evidence type="ECO:0000259" key="9">
    <source>
        <dbReference type="Pfam" id="PF01551"/>
    </source>
</evidence>
<dbReference type="FunFam" id="2.70.70.10:FF:000002">
    <property type="entry name" value="Murein DD-endopeptidase MepM"/>
    <property type="match status" value="1"/>
</dbReference>
<dbReference type="InterPro" id="IPR045834">
    <property type="entry name" value="Csd3_N2"/>
</dbReference>
<dbReference type="Pfam" id="PF19425">
    <property type="entry name" value="Csd3_N2"/>
    <property type="match status" value="1"/>
</dbReference>
<dbReference type="GO" id="GO:0042834">
    <property type="term" value="F:peptidoglycan binding"/>
    <property type="evidence" value="ECO:0007669"/>
    <property type="project" value="InterPro"/>
</dbReference>
<organism evidence="12 13">
    <name type="scientific">Thalassolituus maritimus</name>
    <dbReference type="NCBI Taxonomy" id="484498"/>
    <lineage>
        <taxon>Bacteria</taxon>
        <taxon>Pseudomonadati</taxon>
        <taxon>Pseudomonadota</taxon>
        <taxon>Gammaproteobacteria</taxon>
        <taxon>Oceanospirillales</taxon>
        <taxon>Oceanospirillaceae</taxon>
        <taxon>Thalassolituus</taxon>
    </lineage>
</organism>
<dbReference type="EMBL" id="FTOH01000008">
    <property type="protein sequence ID" value="SIT03437.1"/>
    <property type="molecule type" value="Genomic_DNA"/>
</dbReference>
<sequence length="428" mass="47521">MALPGQLQYFPLRHLIGAGLGILLLIILVLLPDSGESTKQQTFVIDLPEVSEPDTPPPVPEPDWEETTVKSGDSLSVLFSRENLSAVDVIDIAAAVPRDVINLKVGQTVRWVRTADNRISQLEIILSPLARHSLEREDDGTLSYELVERTADYIPRFASATIDNSLYYDGSQAGVPDQILYQLAAIFGWDIDFALDIRKGDSFSLIFEEVQLDGEQIGYGDILIAQFNNRDRELTAVRYVDSDGQANYFTPEGTSMRKAFLRNPIDYFRISSRFNPNRKHPILNTIRAHRGTDYAAPTGTPIKAAGDGKVTFASRNGGYGNVVVIQHGQRYQTKYAHMSKFGRGVRVGRYVKQGQIIGYVGTTGASTGPHLHYEFLVDGVHRDSLRVRLPKAESIKSSEKAAFMKESNKLTSWLKDFSVSSSTDGSFQ</sequence>
<keyword evidence="13" id="KW-1185">Reference proteome</keyword>